<evidence type="ECO:0000313" key="4">
    <source>
        <dbReference type="Proteomes" id="UP001225596"/>
    </source>
</evidence>
<comment type="caution">
    <text evidence="3">The sequence shown here is derived from an EMBL/GenBank/DDBJ whole genome shotgun (WGS) entry which is preliminary data.</text>
</comment>
<keyword evidence="3" id="KW-0378">Hydrolase</keyword>
<feature type="domain" description="SMP-30/Gluconolactonase/LRE-like region" evidence="2">
    <location>
        <begin position="16"/>
        <end position="263"/>
    </location>
</feature>
<reference evidence="3 4" key="1">
    <citation type="submission" date="2023-08" db="EMBL/GenBank/DDBJ databases">
        <title>Oxalobacteraceae gen .nov., isolated from river sludge outside the plant.</title>
        <authorList>
            <person name="Zhao S.Y."/>
        </authorList>
    </citation>
    <scope>NUCLEOTIDE SEQUENCE [LARGE SCALE GENOMIC DNA]</scope>
    <source>
        <strain evidence="3 4">R-40</strain>
    </source>
</reference>
<dbReference type="PRINTS" id="PR01790">
    <property type="entry name" value="SMP30FAMILY"/>
</dbReference>
<dbReference type="Gene3D" id="2.120.10.30">
    <property type="entry name" value="TolB, C-terminal domain"/>
    <property type="match status" value="1"/>
</dbReference>
<dbReference type="PANTHER" id="PTHR10907">
    <property type="entry name" value="REGUCALCIN"/>
    <property type="match status" value="1"/>
</dbReference>
<evidence type="ECO:0000256" key="1">
    <source>
        <dbReference type="ARBA" id="ARBA00008853"/>
    </source>
</evidence>
<name>A0ABU1BTT5_9BURK</name>
<dbReference type="SUPFAM" id="SSF63829">
    <property type="entry name" value="Calcium-dependent phosphotriesterase"/>
    <property type="match status" value="1"/>
</dbReference>
<proteinExistence type="inferred from homology"/>
<keyword evidence="4" id="KW-1185">Reference proteome</keyword>
<accession>A0ABU1BTT5</accession>
<dbReference type="RefSeq" id="WP_338437316.1">
    <property type="nucleotide sequence ID" value="NZ_JAUYVH010000008.1"/>
</dbReference>
<dbReference type="InterPro" id="IPR013658">
    <property type="entry name" value="SGL"/>
</dbReference>
<dbReference type="Proteomes" id="UP001225596">
    <property type="component" value="Unassembled WGS sequence"/>
</dbReference>
<evidence type="ECO:0000313" key="3">
    <source>
        <dbReference type="EMBL" id="MDQ9171381.1"/>
    </source>
</evidence>
<evidence type="ECO:0000259" key="2">
    <source>
        <dbReference type="Pfam" id="PF08450"/>
    </source>
</evidence>
<dbReference type="GO" id="GO:0016787">
    <property type="term" value="F:hydrolase activity"/>
    <property type="evidence" value="ECO:0007669"/>
    <property type="project" value="UniProtKB-KW"/>
</dbReference>
<dbReference type="PANTHER" id="PTHR10907:SF47">
    <property type="entry name" value="REGUCALCIN"/>
    <property type="match status" value="1"/>
</dbReference>
<organism evidence="3 4">
    <name type="scientific">Keguizhuia sedimenti</name>
    <dbReference type="NCBI Taxonomy" id="3064264"/>
    <lineage>
        <taxon>Bacteria</taxon>
        <taxon>Pseudomonadati</taxon>
        <taxon>Pseudomonadota</taxon>
        <taxon>Betaproteobacteria</taxon>
        <taxon>Burkholderiales</taxon>
        <taxon>Oxalobacteraceae</taxon>
        <taxon>Keguizhuia</taxon>
    </lineage>
</organism>
<protein>
    <submittedName>
        <fullName evidence="3">SMP-30/gluconolactonase/LRE family protein</fullName>
        <ecNumber evidence="3">3.1.1.99</ecNumber>
    </submittedName>
</protein>
<sequence>MSTDTIEIFHDQPMLVGECPLWCAEENSLYWIDIPRRMLHRKNVQSFEYHSWALPSEPGCIALHEDGGLVVAMRSGIAVLDTGSGDISMLAPSPYDSNFIRFNDGRCDAKGRFWMGTMYEPRDQVLGELYCLEKGRLTEQGSPVTVSNGLAFSNDSRTLYHADTTAHSVYRYDFDLEHGTLSKRQPFVSFSSDRSAATYGGRPDGAAVDSEGAYWVAMFEGARLLRYAPDGLLLQEMRLPVRCPTMIAFGGSDLRTLFITSASQNRSASELSSLPLSGCVLSLQVTVPGVSEHRYAR</sequence>
<comment type="similarity">
    <text evidence="1">Belongs to the SMP-30/CGR1 family.</text>
</comment>
<gene>
    <name evidence="3" type="ORF">Q8A64_13285</name>
</gene>
<dbReference type="Pfam" id="PF08450">
    <property type="entry name" value="SGL"/>
    <property type="match status" value="1"/>
</dbReference>
<dbReference type="EMBL" id="JAUYVH010000008">
    <property type="protein sequence ID" value="MDQ9171381.1"/>
    <property type="molecule type" value="Genomic_DNA"/>
</dbReference>
<dbReference type="InterPro" id="IPR005511">
    <property type="entry name" value="SMP-30"/>
</dbReference>
<dbReference type="InterPro" id="IPR011042">
    <property type="entry name" value="6-blade_b-propeller_TolB-like"/>
</dbReference>
<dbReference type="EC" id="3.1.1.99" evidence="3"/>